<evidence type="ECO:0008006" key="3">
    <source>
        <dbReference type="Google" id="ProtNLM"/>
    </source>
</evidence>
<comment type="caution">
    <text evidence="1">The sequence shown here is derived from an EMBL/GenBank/DDBJ whole genome shotgun (WGS) entry which is preliminary data.</text>
</comment>
<reference evidence="1 2" key="1">
    <citation type="submission" date="2021-04" db="EMBL/GenBank/DDBJ databases">
        <title>Draft genome sequence of Paenibacillus cisolokensis, LC2-13A.</title>
        <authorList>
            <person name="Uke A."/>
            <person name="Chhe C."/>
            <person name="Baramee S."/>
            <person name="Kosugi A."/>
        </authorList>
    </citation>
    <scope>NUCLEOTIDE SEQUENCE [LARGE SCALE GENOMIC DNA]</scope>
    <source>
        <strain evidence="1 2">LC2-13A</strain>
    </source>
</reference>
<name>A0ABQ4NAP7_9BACL</name>
<organism evidence="1 2">
    <name type="scientific">Paenibacillus cisolokensis</name>
    <dbReference type="NCBI Taxonomy" id="1658519"/>
    <lineage>
        <taxon>Bacteria</taxon>
        <taxon>Bacillati</taxon>
        <taxon>Bacillota</taxon>
        <taxon>Bacilli</taxon>
        <taxon>Bacillales</taxon>
        <taxon>Paenibacillaceae</taxon>
        <taxon>Paenibacillus</taxon>
    </lineage>
</organism>
<proteinExistence type="predicted"/>
<gene>
    <name evidence="1" type="ORF">PACILC2_38570</name>
</gene>
<evidence type="ECO:0000313" key="2">
    <source>
        <dbReference type="Proteomes" id="UP000680304"/>
    </source>
</evidence>
<protein>
    <recommendedName>
        <fullName evidence="3">Flagellar basal body rod protein FlgB</fullName>
    </recommendedName>
</protein>
<dbReference type="Proteomes" id="UP000680304">
    <property type="component" value="Unassembled WGS sequence"/>
</dbReference>
<dbReference type="EMBL" id="BOVJ01000127">
    <property type="protein sequence ID" value="GIQ65289.1"/>
    <property type="molecule type" value="Genomic_DNA"/>
</dbReference>
<keyword evidence="2" id="KW-1185">Reference proteome</keyword>
<evidence type="ECO:0000313" key="1">
    <source>
        <dbReference type="EMBL" id="GIQ65289.1"/>
    </source>
</evidence>
<sequence length="46" mass="5362">MNNNLNNVDMDREASLMAKNQLLYNAYVQQVNHEIRMLRVGIDGRV</sequence>
<accession>A0ABQ4NAP7</accession>